<dbReference type="Proteomes" id="UP000244168">
    <property type="component" value="Unassembled WGS sequence"/>
</dbReference>
<dbReference type="InterPro" id="IPR000792">
    <property type="entry name" value="Tscrpt_reg_LuxR_C"/>
</dbReference>
<evidence type="ECO:0000259" key="4">
    <source>
        <dbReference type="PROSITE" id="PS50043"/>
    </source>
</evidence>
<evidence type="ECO:0000256" key="3">
    <source>
        <dbReference type="PROSITE-ProRule" id="PRU00169"/>
    </source>
</evidence>
<evidence type="ECO:0000259" key="5">
    <source>
        <dbReference type="PROSITE" id="PS50110"/>
    </source>
</evidence>
<dbReference type="GO" id="GO:0006355">
    <property type="term" value="P:regulation of DNA-templated transcription"/>
    <property type="evidence" value="ECO:0007669"/>
    <property type="project" value="InterPro"/>
</dbReference>
<gene>
    <name evidence="6" type="ORF">C8P68_103394</name>
</gene>
<dbReference type="SUPFAM" id="SSF52172">
    <property type="entry name" value="CheY-like"/>
    <property type="match status" value="1"/>
</dbReference>
<dbReference type="RefSeq" id="WP_107828408.1">
    <property type="nucleotide sequence ID" value="NZ_CP160205.1"/>
</dbReference>
<dbReference type="InterPro" id="IPR016032">
    <property type="entry name" value="Sig_transdc_resp-reg_C-effctor"/>
</dbReference>
<dbReference type="Pfam" id="PF00072">
    <property type="entry name" value="Response_reg"/>
    <property type="match status" value="1"/>
</dbReference>
<organism evidence="6 7">
    <name type="scientific">Mucilaginibacter yixingensis</name>
    <dbReference type="NCBI Taxonomy" id="1295612"/>
    <lineage>
        <taxon>Bacteria</taxon>
        <taxon>Pseudomonadati</taxon>
        <taxon>Bacteroidota</taxon>
        <taxon>Sphingobacteriia</taxon>
        <taxon>Sphingobacteriales</taxon>
        <taxon>Sphingobacteriaceae</taxon>
        <taxon>Mucilaginibacter</taxon>
    </lineage>
</organism>
<name>A0A2T5JBJ2_9SPHI</name>
<evidence type="ECO:0000313" key="6">
    <source>
        <dbReference type="EMBL" id="PTQ98233.1"/>
    </source>
</evidence>
<dbReference type="InterPro" id="IPR058245">
    <property type="entry name" value="NreC/VraR/RcsB-like_REC"/>
</dbReference>
<dbReference type="OrthoDB" id="9797341at2"/>
<dbReference type="SUPFAM" id="SSF46894">
    <property type="entry name" value="C-terminal effector domain of the bipartite response regulators"/>
    <property type="match status" value="1"/>
</dbReference>
<dbReference type="PANTHER" id="PTHR43214">
    <property type="entry name" value="TWO-COMPONENT RESPONSE REGULATOR"/>
    <property type="match status" value="1"/>
</dbReference>
<dbReference type="CDD" id="cd06170">
    <property type="entry name" value="LuxR_C_like"/>
    <property type="match status" value="1"/>
</dbReference>
<dbReference type="InterPro" id="IPR001789">
    <property type="entry name" value="Sig_transdc_resp-reg_receiver"/>
</dbReference>
<comment type="caution">
    <text evidence="6">The sequence shown here is derived from an EMBL/GenBank/DDBJ whole genome shotgun (WGS) entry which is preliminary data.</text>
</comment>
<feature type="modified residue" description="4-aspartylphosphate" evidence="3">
    <location>
        <position position="60"/>
    </location>
</feature>
<dbReference type="PANTHER" id="PTHR43214:SF43">
    <property type="entry name" value="TWO-COMPONENT RESPONSE REGULATOR"/>
    <property type="match status" value="1"/>
</dbReference>
<protein>
    <submittedName>
        <fullName evidence="6">LuxR family two component transcriptional regulator</fullName>
    </submittedName>
</protein>
<proteinExistence type="predicted"/>
<keyword evidence="1 3" id="KW-0597">Phosphoprotein</keyword>
<evidence type="ECO:0000256" key="2">
    <source>
        <dbReference type="ARBA" id="ARBA00023125"/>
    </source>
</evidence>
<dbReference type="GO" id="GO:0003677">
    <property type="term" value="F:DNA binding"/>
    <property type="evidence" value="ECO:0007669"/>
    <property type="project" value="UniProtKB-KW"/>
</dbReference>
<dbReference type="EMBL" id="QAOQ01000003">
    <property type="protein sequence ID" value="PTQ98233.1"/>
    <property type="molecule type" value="Genomic_DNA"/>
</dbReference>
<accession>A0A2T5JBJ2</accession>
<dbReference type="InterPro" id="IPR039420">
    <property type="entry name" value="WalR-like"/>
</dbReference>
<evidence type="ECO:0000313" key="7">
    <source>
        <dbReference type="Proteomes" id="UP000244168"/>
    </source>
</evidence>
<dbReference type="Gene3D" id="3.40.50.2300">
    <property type="match status" value="1"/>
</dbReference>
<dbReference type="CDD" id="cd17535">
    <property type="entry name" value="REC_NarL-like"/>
    <property type="match status" value="1"/>
</dbReference>
<feature type="domain" description="Response regulatory" evidence="5">
    <location>
        <begin position="7"/>
        <end position="125"/>
    </location>
</feature>
<keyword evidence="2" id="KW-0238">DNA-binding</keyword>
<dbReference type="Pfam" id="PF00196">
    <property type="entry name" value="GerE"/>
    <property type="match status" value="1"/>
</dbReference>
<dbReference type="AlphaFoldDB" id="A0A2T5JBJ2"/>
<reference evidence="6 7" key="1">
    <citation type="submission" date="2018-04" db="EMBL/GenBank/DDBJ databases">
        <title>Genomic Encyclopedia of Archaeal and Bacterial Type Strains, Phase II (KMG-II): from individual species to whole genera.</title>
        <authorList>
            <person name="Goeker M."/>
        </authorList>
    </citation>
    <scope>NUCLEOTIDE SEQUENCE [LARGE SCALE GENOMIC DNA]</scope>
    <source>
        <strain evidence="6 7">DSM 26809</strain>
    </source>
</reference>
<feature type="domain" description="HTH luxR-type" evidence="4">
    <location>
        <begin position="146"/>
        <end position="211"/>
    </location>
</feature>
<dbReference type="SMART" id="SM00421">
    <property type="entry name" value="HTH_LUXR"/>
    <property type="match status" value="1"/>
</dbReference>
<evidence type="ECO:0000256" key="1">
    <source>
        <dbReference type="ARBA" id="ARBA00022553"/>
    </source>
</evidence>
<dbReference type="SMART" id="SM00448">
    <property type="entry name" value="REC"/>
    <property type="match status" value="1"/>
</dbReference>
<dbReference type="GO" id="GO:0000160">
    <property type="term" value="P:phosphorelay signal transduction system"/>
    <property type="evidence" value="ECO:0007669"/>
    <property type="project" value="InterPro"/>
</dbReference>
<sequence>MNPENVAVAIADDHQLFLKSLSMLVSGFAGFHVVAEAINGKELIDTLEKQQLIPDIVLLDVNMQVMNGEDTAKHLSKKLPKTKIIALSMQDDSYSIINMLKAGCCAYLLKDIHPDELEKALNEVYANGFYNADAANVNFRRLLKYKMEDAPEINEREKRFLQLASSDATYKQIASEMCLSERTIDGYREALFRKFNVQSRVGLVLEALRRNIVQLGEAM</sequence>
<dbReference type="PROSITE" id="PS00622">
    <property type="entry name" value="HTH_LUXR_1"/>
    <property type="match status" value="1"/>
</dbReference>
<keyword evidence="7" id="KW-1185">Reference proteome</keyword>
<dbReference type="PROSITE" id="PS50110">
    <property type="entry name" value="RESPONSE_REGULATORY"/>
    <property type="match status" value="1"/>
</dbReference>
<dbReference type="PROSITE" id="PS50043">
    <property type="entry name" value="HTH_LUXR_2"/>
    <property type="match status" value="1"/>
</dbReference>
<dbReference type="InterPro" id="IPR011006">
    <property type="entry name" value="CheY-like_superfamily"/>
</dbReference>